<evidence type="ECO:0000259" key="1">
    <source>
        <dbReference type="SMART" id="SM00563"/>
    </source>
</evidence>
<dbReference type="CDD" id="cd07986">
    <property type="entry name" value="LPLAT_ACT14924-like"/>
    <property type="match status" value="1"/>
</dbReference>
<dbReference type="SUPFAM" id="SSF69593">
    <property type="entry name" value="Glycerol-3-phosphate (1)-acyltransferase"/>
    <property type="match status" value="1"/>
</dbReference>
<dbReference type="InterPro" id="IPR002123">
    <property type="entry name" value="Plipid/glycerol_acylTrfase"/>
</dbReference>
<keyword evidence="3" id="KW-1185">Reference proteome</keyword>
<protein>
    <recommendedName>
        <fullName evidence="1">Phospholipid/glycerol acyltransferase domain-containing protein</fullName>
    </recommendedName>
</protein>
<dbReference type="EMBL" id="BAABFT010000003">
    <property type="protein sequence ID" value="GAA4317145.1"/>
    <property type="molecule type" value="Genomic_DNA"/>
</dbReference>
<evidence type="ECO:0000313" key="3">
    <source>
        <dbReference type="Proteomes" id="UP001500582"/>
    </source>
</evidence>
<dbReference type="InterPro" id="IPR045746">
    <property type="entry name" value="ACT14924-like_Acyltransf_dom"/>
</dbReference>
<organism evidence="2 3">
    <name type="scientific">Mucilaginibacter gynuensis</name>
    <dbReference type="NCBI Taxonomy" id="1302236"/>
    <lineage>
        <taxon>Bacteria</taxon>
        <taxon>Pseudomonadati</taxon>
        <taxon>Bacteroidota</taxon>
        <taxon>Sphingobacteriia</taxon>
        <taxon>Sphingobacteriales</taxon>
        <taxon>Sphingobacteriaceae</taxon>
        <taxon>Mucilaginibacter</taxon>
    </lineage>
</organism>
<accession>A0ABP8G521</accession>
<gene>
    <name evidence="2" type="ORF">GCM10023149_14550</name>
</gene>
<feature type="domain" description="Phospholipid/glycerol acyltransferase" evidence="1">
    <location>
        <begin position="77"/>
        <end position="199"/>
    </location>
</feature>
<dbReference type="RefSeq" id="WP_345210360.1">
    <property type="nucleotide sequence ID" value="NZ_BAABFT010000003.1"/>
</dbReference>
<name>A0ABP8G521_9SPHI</name>
<comment type="caution">
    <text evidence="2">The sequence shown here is derived from an EMBL/GenBank/DDBJ whole genome shotgun (WGS) entry which is preliminary data.</text>
</comment>
<evidence type="ECO:0000313" key="2">
    <source>
        <dbReference type="EMBL" id="GAA4317145.1"/>
    </source>
</evidence>
<reference evidence="3" key="1">
    <citation type="journal article" date="2019" name="Int. J. Syst. Evol. Microbiol.">
        <title>The Global Catalogue of Microorganisms (GCM) 10K type strain sequencing project: providing services to taxonomists for standard genome sequencing and annotation.</title>
        <authorList>
            <consortium name="The Broad Institute Genomics Platform"/>
            <consortium name="The Broad Institute Genome Sequencing Center for Infectious Disease"/>
            <person name="Wu L."/>
            <person name="Ma J."/>
        </authorList>
    </citation>
    <scope>NUCLEOTIDE SEQUENCE [LARGE SCALE GENOMIC DNA]</scope>
    <source>
        <strain evidence="3">JCM 17705</strain>
    </source>
</reference>
<dbReference type="SMART" id="SM00563">
    <property type="entry name" value="PlsC"/>
    <property type="match status" value="1"/>
</dbReference>
<dbReference type="Pfam" id="PF19576">
    <property type="entry name" value="Acyltransf_2"/>
    <property type="match status" value="1"/>
</dbReference>
<sequence length="269" mass="29035">MAVISKSDVVKATGTGNFPGLASLLMRLIKIDAFNSMMEQAGDLDGVAFTNFVLKFLGITIEIDPVDLDNIPKSGAFVAVANHPYGAVESLALLNILVSNRDDTLFMGNFLLKRVPNLANYIIAVNPFEAIRDSSSISGLKTTLGKLKEGTPVAIFPAGEVSAFDFKTRKVNDREWHPVVGKLIAKAGVPVLPVYFHGNNGLGFSLLRYIHPSLQTAMLPAELFNKKGLVLRVRIGKPICPRESVANNGSENLLSLIRTQTYALKAAAL</sequence>
<dbReference type="Proteomes" id="UP001500582">
    <property type="component" value="Unassembled WGS sequence"/>
</dbReference>
<proteinExistence type="predicted"/>